<evidence type="ECO:0000259" key="15">
    <source>
        <dbReference type="Pfam" id="PF07715"/>
    </source>
</evidence>
<dbReference type="Gene3D" id="2.40.170.20">
    <property type="entry name" value="TonB-dependent receptor, beta-barrel domain"/>
    <property type="match status" value="2"/>
</dbReference>
<evidence type="ECO:0000256" key="3">
    <source>
        <dbReference type="ARBA" id="ARBA00022452"/>
    </source>
</evidence>
<accession>A0ABV7D2W0</accession>
<evidence type="ECO:0000256" key="2">
    <source>
        <dbReference type="ARBA" id="ARBA00022448"/>
    </source>
</evidence>
<protein>
    <submittedName>
        <fullName evidence="16">TonB-dependent receptor</fullName>
    </submittedName>
</protein>
<keyword evidence="4" id="KW-0410">Iron transport</keyword>
<evidence type="ECO:0000256" key="6">
    <source>
        <dbReference type="ARBA" id="ARBA00023004"/>
    </source>
</evidence>
<keyword evidence="5 11" id="KW-0812">Transmembrane</keyword>
<dbReference type="Pfam" id="PF00593">
    <property type="entry name" value="TonB_dep_Rec_b-barrel"/>
    <property type="match status" value="1"/>
</dbReference>
<sequence length="847" mass="91941">MKKISYGHVSSKFMASVAVCAAALGAALPAHAQADTGKHFALEEIVVTAQKREATLKDTPIAVSAVGGSTMELAQLRDIRDLQVLVPSLQIAQRASASNTSYSIRGISSSTFNFGLEPAVGVFVDGVYRSRNGASVNDFLGIERIEVLRGPQSTLFGKNTTAGVVNIITKAPTYDTGVEGELTYGNYDAFVAKGAINLPITEDKLAVRLDMNWNQRDGVIDNYDGRELNERDRYGMRGQVLYEPSENTRVRLIADYNNLNEECCAAPFFEITPQTQPILSLLGSQITAVDLKSRTTFINGEARAKLTTYGFSGQIDHDFDSFTLTSITAYRDYDEYQNIDADFSDLNLNSHRILNQSYNTFTQEIRLASTTDKPVQWMVGAYYFKQDLQATNSTVQGAALRPFADLLTFDADVGLSAISQLEIGLGVPSGTFLANGSGQLAGIFDQTNETYAAFGQVDWHVSDDLTVTAGVRYTHDKKSMVSDITIDDPFAALDFVEIFVGQAVQAAAAQAAANGVPQDVIISTVIPQATAQASAVATNPDINPLLALGALQFFPPAPDVDGDISDSAITGNLIVSYDVSEKLNLYASYARGYKGGGFALDSAAARVGSFSFDNETVNAFELGVKARLMDNRMSLDFALYDQTINDFQENLFVGSSFIPGNAGKIKVRGLEFDGKFQATPELLLTAGFLWNFKAEYAEYLNGPCPVVAQENCTPVQAEGGTAIVLVQDLSGTRLSEAPKFSGNFTATYMKPIGHDLEMFLRGQLYYQGYASLASDADPRQFQDAYALVDASIGVGAEDGSWQLQFWGRNLFDKFYVIDTFNSTFPGGSLDAYVGDPRTYGLTLRFKY</sequence>
<keyword evidence="10 11" id="KW-0998">Cell outer membrane</keyword>
<feature type="domain" description="TonB-dependent receptor plug" evidence="15">
    <location>
        <begin position="56"/>
        <end position="164"/>
    </location>
</feature>
<dbReference type="EMBL" id="JBHRSL010000003">
    <property type="protein sequence ID" value="MFC3051503.1"/>
    <property type="molecule type" value="Genomic_DNA"/>
</dbReference>
<dbReference type="Proteomes" id="UP001595444">
    <property type="component" value="Unassembled WGS sequence"/>
</dbReference>
<keyword evidence="17" id="KW-1185">Reference proteome</keyword>
<keyword evidence="7" id="KW-0406">Ion transport</keyword>
<organism evidence="16 17">
    <name type="scientific">Kordiimonas pumila</name>
    <dbReference type="NCBI Taxonomy" id="2161677"/>
    <lineage>
        <taxon>Bacteria</taxon>
        <taxon>Pseudomonadati</taxon>
        <taxon>Pseudomonadota</taxon>
        <taxon>Alphaproteobacteria</taxon>
        <taxon>Kordiimonadales</taxon>
        <taxon>Kordiimonadaceae</taxon>
        <taxon>Kordiimonas</taxon>
    </lineage>
</organism>
<proteinExistence type="inferred from homology"/>
<comment type="subcellular location">
    <subcellularLocation>
        <location evidence="1 11">Cell outer membrane</location>
        <topology evidence="1 11">Multi-pass membrane protein</topology>
    </subcellularLocation>
</comment>
<dbReference type="PROSITE" id="PS52016">
    <property type="entry name" value="TONB_DEPENDENT_REC_3"/>
    <property type="match status" value="1"/>
</dbReference>
<feature type="signal peptide" evidence="13">
    <location>
        <begin position="1"/>
        <end position="32"/>
    </location>
</feature>
<keyword evidence="3 11" id="KW-1134">Transmembrane beta strand</keyword>
<keyword evidence="13" id="KW-0732">Signal</keyword>
<evidence type="ECO:0000256" key="12">
    <source>
        <dbReference type="RuleBase" id="RU003357"/>
    </source>
</evidence>
<dbReference type="PANTHER" id="PTHR32552:SF81">
    <property type="entry name" value="TONB-DEPENDENT OUTER MEMBRANE RECEPTOR"/>
    <property type="match status" value="1"/>
</dbReference>
<evidence type="ECO:0000313" key="17">
    <source>
        <dbReference type="Proteomes" id="UP001595444"/>
    </source>
</evidence>
<dbReference type="InterPro" id="IPR039426">
    <property type="entry name" value="TonB-dep_rcpt-like"/>
</dbReference>
<dbReference type="RefSeq" id="WP_194214293.1">
    <property type="nucleotide sequence ID" value="NZ_CP061205.1"/>
</dbReference>
<evidence type="ECO:0000256" key="9">
    <source>
        <dbReference type="ARBA" id="ARBA00023136"/>
    </source>
</evidence>
<evidence type="ECO:0000256" key="8">
    <source>
        <dbReference type="ARBA" id="ARBA00023077"/>
    </source>
</evidence>
<evidence type="ECO:0000256" key="5">
    <source>
        <dbReference type="ARBA" id="ARBA00022692"/>
    </source>
</evidence>
<feature type="domain" description="TonB-dependent receptor-like beta-barrel" evidence="14">
    <location>
        <begin position="301"/>
        <end position="810"/>
    </location>
</feature>
<keyword evidence="2 11" id="KW-0813">Transport</keyword>
<evidence type="ECO:0000256" key="11">
    <source>
        <dbReference type="PROSITE-ProRule" id="PRU01360"/>
    </source>
</evidence>
<comment type="similarity">
    <text evidence="11 12">Belongs to the TonB-dependent receptor family.</text>
</comment>
<keyword evidence="6" id="KW-0408">Iron</keyword>
<keyword evidence="9 11" id="KW-0472">Membrane</keyword>
<evidence type="ECO:0000256" key="1">
    <source>
        <dbReference type="ARBA" id="ARBA00004571"/>
    </source>
</evidence>
<dbReference type="InterPro" id="IPR000531">
    <property type="entry name" value="Beta-barrel_TonB"/>
</dbReference>
<name>A0ABV7D2W0_9PROT</name>
<dbReference type="SUPFAM" id="SSF56935">
    <property type="entry name" value="Porins"/>
    <property type="match status" value="1"/>
</dbReference>
<evidence type="ECO:0000259" key="14">
    <source>
        <dbReference type="Pfam" id="PF00593"/>
    </source>
</evidence>
<dbReference type="Pfam" id="PF07715">
    <property type="entry name" value="Plug"/>
    <property type="match status" value="1"/>
</dbReference>
<evidence type="ECO:0000256" key="10">
    <source>
        <dbReference type="ARBA" id="ARBA00023237"/>
    </source>
</evidence>
<dbReference type="PANTHER" id="PTHR32552">
    <property type="entry name" value="FERRICHROME IRON RECEPTOR-RELATED"/>
    <property type="match status" value="1"/>
</dbReference>
<evidence type="ECO:0000313" key="16">
    <source>
        <dbReference type="EMBL" id="MFC3051503.1"/>
    </source>
</evidence>
<comment type="caution">
    <text evidence="16">The sequence shown here is derived from an EMBL/GenBank/DDBJ whole genome shotgun (WGS) entry which is preliminary data.</text>
</comment>
<keyword evidence="16" id="KW-0675">Receptor</keyword>
<evidence type="ECO:0000256" key="13">
    <source>
        <dbReference type="SAM" id="SignalP"/>
    </source>
</evidence>
<dbReference type="InterPro" id="IPR012910">
    <property type="entry name" value="Plug_dom"/>
</dbReference>
<gene>
    <name evidence="16" type="ORF">ACFOKA_06265</name>
</gene>
<reference evidence="17" key="1">
    <citation type="journal article" date="2019" name="Int. J. Syst. Evol. Microbiol.">
        <title>The Global Catalogue of Microorganisms (GCM) 10K type strain sequencing project: providing services to taxonomists for standard genome sequencing and annotation.</title>
        <authorList>
            <consortium name="The Broad Institute Genomics Platform"/>
            <consortium name="The Broad Institute Genome Sequencing Center for Infectious Disease"/>
            <person name="Wu L."/>
            <person name="Ma J."/>
        </authorList>
    </citation>
    <scope>NUCLEOTIDE SEQUENCE [LARGE SCALE GENOMIC DNA]</scope>
    <source>
        <strain evidence="17">KCTC 62164</strain>
    </source>
</reference>
<evidence type="ECO:0000256" key="7">
    <source>
        <dbReference type="ARBA" id="ARBA00023065"/>
    </source>
</evidence>
<feature type="chain" id="PRO_5045730367" evidence="13">
    <location>
        <begin position="33"/>
        <end position="847"/>
    </location>
</feature>
<dbReference type="InterPro" id="IPR036942">
    <property type="entry name" value="Beta-barrel_TonB_sf"/>
</dbReference>
<evidence type="ECO:0000256" key="4">
    <source>
        <dbReference type="ARBA" id="ARBA00022496"/>
    </source>
</evidence>
<keyword evidence="8 12" id="KW-0798">TonB box</keyword>